<evidence type="ECO:0000313" key="2">
    <source>
        <dbReference type="Proteomes" id="UP000283634"/>
    </source>
</evidence>
<dbReference type="OrthoDB" id="244588at2759"/>
<comment type="caution">
    <text evidence="1">The sequence shown here is derived from an EMBL/GenBank/DDBJ whole genome shotgun (WGS) entry which is preliminary data.</text>
</comment>
<name>A0A422P532_TRYRA</name>
<dbReference type="OMA" id="KPMYPNY"/>
<accession>A0A422P532</accession>
<protein>
    <submittedName>
        <fullName evidence="1">Uncharacterized protein</fullName>
    </submittedName>
</protein>
<organism evidence="1 2">
    <name type="scientific">Trypanosoma rangeli</name>
    <dbReference type="NCBI Taxonomy" id="5698"/>
    <lineage>
        <taxon>Eukaryota</taxon>
        <taxon>Discoba</taxon>
        <taxon>Euglenozoa</taxon>
        <taxon>Kinetoplastea</taxon>
        <taxon>Metakinetoplastina</taxon>
        <taxon>Trypanosomatida</taxon>
        <taxon>Trypanosomatidae</taxon>
        <taxon>Trypanosoma</taxon>
        <taxon>Herpetosoma</taxon>
    </lineage>
</organism>
<dbReference type="RefSeq" id="XP_029242964.1">
    <property type="nucleotide sequence ID" value="XM_029377221.1"/>
</dbReference>
<sequence>MDVGIHIFAFVLTLMSSKLKHGMPSIALRAARYFRTFDLKHSCRTQPYTWYFSLCLLFISWANCAQYKRLKPMYPNYEDYCVKEGGRMLEAKRQEMADVRRYNSMVSTMRSELGGRS</sequence>
<dbReference type="VEuPathDB" id="TriTrypDB:TRSC58_02766"/>
<dbReference type="EMBL" id="MKGL01000002">
    <property type="protein sequence ID" value="RNF12774.1"/>
    <property type="molecule type" value="Genomic_DNA"/>
</dbReference>
<dbReference type="GeneID" id="40324062"/>
<proteinExistence type="predicted"/>
<dbReference type="AlphaFoldDB" id="A0A422P532"/>
<evidence type="ECO:0000313" key="1">
    <source>
        <dbReference type="EMBL" id="RNF12774.1"/>
    </source>
</evidence>
<keyword evidence="2" id="KW-1185">Reference proteome</keyword>
<reference evidence="1 2" key="1">
    <citation type="journal article" date="2018" name="BMC Genomics">
        <title>Genomic comparison of Trypanosoma conorhini and Trypanosoma rangeli to Trypanosoma cruzi strains of high and low virulence.</title>
        <authorList>
            <person name="Bradwell K.R."/>
            <person name="Koparde V.N."/>
            <person name="Matveyev A.V."/>
            <person name="Serrano M.G."/>
            <person name="Alves J.M."/>
            <person name="Parikh H."/>
            <person name="Huang B."/>
            <person name="Lee V."/>
            <person name="Espinosa-Alvarez O."/>
            <person name="Ortiz P.A."/>
            <person name="Costa-Martins A.G."/>
            <person name="Teixeira M.M."/>
            <person name="Buck G.A."/>
        </authorList>
    </citation>
    <scope>NUCLEOTIDE SEQUENCE [LARGE SCALE GENOMIC DNA]</scope>
    <source>
        <strain evidence="1 2">AM80</strain>
    </source>
</reference>
<gene>
    <name evidence="1" type="ORF">TraAM80_00129</name>
</gene>
<dbReference type="Proteomes" id="UP000283634">
    <property type="component" value="Unassembled WGS sequence"/>
</dbReference>